<protein>
    <recommendedName>
        <fullName evidence="9">Ubiquinone biosynthesis protein</fullName>
    </recommendedName>
</protein>
<evidence type="ECO:0000256" key="4">
    <source>
        <dbReference type="ARBA" id="ARBA00022688"/>
    </source>
</evidence>
<dbReference type="PANTHER" id="PTHR21427">
    <property type="entry name" value="UBIQUINONE BIOSYNTHESIS PROTEIN COQ9, MITOCHONDRIAL"/>
    <property type="match status" value="1"/>
</dbReference>
<evidence type="ECO:0000256" key="6">
    <source>
        <dbReference type="ARBA" id="ARBA00023121"/>
    </source>
</evidence>
<keyword evidence="6 9" id="KW-0446">Lipid-binding</keyword>
<comment type="subcellular location">
    <subcellularLocation>
        <location evidence="1 9">Mitochondrion</location>
    </subcellularLocation>
</comment>
<dbReference type="RefSeq" id="XP_032816459.1">
    <property type="nucleotide sequence ID" value="XM_032960568.1"/>
</dbReference>
<feature type="domain" description="COQ9 C-terminal" evidence="11">
    <location>
        <begin position="228"/>
        <end position="296"/>
    </location>
</feature>
<dbReference type="GO" id="GO:0005743">
    <property type="term" value="C:mitochondrial inner membrane"/>
    <property type="evidence" value="ECO:0007669"/>
    <property type="project" value="TreeGrafter"/>
</dbReference>
<dbReference type="GO" id="GO:0006744">
    <property type="term" value="P:ubiquinone biosynthetic process"/>
    <property type="evidence" value="ECO:0007669"/>
    <property type="project" value="UniProtKB-UniRule"/>
</dbReference>
<evidence type="ECO:0000259" key="11">
    <source>
        <dbReference type="Pfam" id="PF08511"/>
    </source>
</evidence>
<gene>
    <name evidence="14" type="primary">COQ9</name>
</gene>
<evidence type="ECO:0000256" key="10">
    <source>
        <dbReference type="SAM" id="MobiDB-lite"/>
    </source>
</evidence>
<dbReference type="KEGG" id="pmrn:116945902"/>
<organism evidence="13 14">
    <name type="scientific">Petromyzon marinus</name>
    <name type="common">Sea lamprey</name>
    <dbReference type="NCBI Taxonomy" id="7757"/>
    <lineage>
        <taxon>Eukaryota</taxon>
        <taxon>Metazoa</taxon>
        <taxon>Chordata</taxon>
        <taxon>Craniata</taxon>
        <taxon>Vertebrata</taxon>
        <taxon>Cyclostomata</taxon>
        <taxon>Hyperoartia</taxon>
        <taxon>Petromyzontiformes</taxon>
        <taxon>Petromyzontidae</taxon>
        <taxon>Petromyzon</taxon>
    </lineage>
</organism>
<proteinExistence type="inferred from homology"/>
<keyword evidence="5" id="KW-0809">Transit peptide</keyword>
<evidence type="ECO:0000256" key="9">
    <source>
        <dbReference type="RuleBase" id="RU366063"/>
    </source>
</evidence>
<feature type="region of interest" description="Disordered" evidence="10">
    <location>
        <begin position="67"/>
        <end position="107"/>
    </location>
</feature>
<keyword evidence="4 9" id="KW-0831">Ubiquinone biosynthesis</keyword>
<sequence length="332" mass="36695">MIVKTMAASLRGGAVRLVLSAGSLRRLSLERKLTATLLPCAPRLGHQATNGLRCLHTATMLLTKEGDEAEKSRGQHRPAEDTHGSAEHKSAESTERGEEMGSEYGGYDSEEEMKQRILMRALEFVPEFGWTNEALAEAATAEGLSPAVSGIFQKGAGDLVLHFVQDCNKRLSEQLTEENKLVQLGQAENKETDQFLRDAIEARLRMLIPYMDKWTQAMGILVMPQNLPESVTLLTALVDEICYQGGDRSTDFNWYTRRGMLAAIYNATELVMVQDKSHDFQDTWTFLENRIGNAMMAAQTAQQVKDTGEALVQGLVGAAVTLKNLTGMNQRN</sequence>
<dbReference type="Pfam" id="PF08511">
    <property type="entry name" value="COQ9"/>
    <property type="match status" value="1"/>
</dbReference>
<evidence type="ECO:0000313" key="14">
    <source>
        <dbReference type="RefSeq" id="XP_032816459.1"/>
    </source>
</evidence>
<evidence type="ECO:0000313" key="13">
    <source>
        <dbReference type="Proteomes" id="UP001318040"/>
    </source>
</evidence>
<dbReference type="Proteomes" id="UP001318040">
    <property type="component" value="Chromosome 25"/>
</dbReference>
<dbReference type="InterPro" id="IPR012762">
    <property type="entry name" value="Ubiq_biosynth_COQ9"/>
</dbReference>
<keyword evidence="14" id="KW-0830">Ubiquinone</keyword>
<name>A0AAJ7TEM8_PETMA</name>
<evidence type="ECO:0000256" key="7">
    <source>
        <dbReference type="ARBA" id="ARBA00023128"/>
    </source>
</evidence>
<feature type="domain" description="Ubiquinone biosynthesis protein COQ9 HTH" evidence="12">
    <location>
        <begin position="110"/>
        <end position="139"/>
    </location>
</feature>
<dbReference type="InterPro" id="IPR048674">
    <property type="entry name" value="COQ9_HTH"/>
</dbReference>
<comment type="function">
    <text evidence="9">Membrane-associated protein that warps the membrane surface to access and bind aromatic isoprenes with high specificity, including ubiquinone (CoQ) isoprene intermediates and presents them directly to Coq7, therefore facilitating the Coq7-mediated hydroxylase step. Participates in the biosynthesis of coenzyme Q, also named ubiquinone, an essential lipid-soluble electron transporter for aerobic cellular respiration.</text>
</comment>
<accession>A0AAJ7TEM8</accession>
<comment type="similarity">
    <text evidence="3 9">Belongs to the COQ9 family.</text>
</comment>
<dbReference type="AlphaFoldDB" id="A0AAJ7TEM8"/>
<comment type="pathway">
    <text evidence="2 9">Cofactor biosynthesis; ubiquinone biosynthesis.</text>
</comment>
<evidence type="ECO:0000256" key="2">
    <source>
        <dbReference type="ARBA" id="ARBA00004749"/>
    </source>
</evidence>
<dbReference type="PANTHER" id="PTHR21427:SF19">
    <property type="entry name" value="UBIQUINONE BIOSYNTHESIS PROTEIN COQ9, MITOCHONDRIAL"/>
    <property type="match status" value="1"/>
</dbReference>
<dbReference type="CTD" id="57017"/>
<dbReference type="InterPro" id="IPR013718">
    <property type="entry name" value="COQ9_C"/>
</dbReference>
<comment type="subunit">
    <text evidence="8">Homodimer. Heterodimer; two heterodimers of COQ7:COQ9 come together on the same side of the lipid pseudo-bilayer and form a curved tetramer with a hydrophobic surface suitable for membrane interaction. These two tetramers assemble into a soluble octamer with a pseudo-bilayer of lipids captured within. Interacts with COQ7; this interaction allows ubiquinone (CoQ) isoprene intermediates presentation to COQ7 and facilitates the COQ7-mediated hydroxylase step.</text>
</comment>
<evidence type="ECO:0000256" key="1">
    <source>
        <dbReference type="ARBA" id="ARBA00004173"/>
    </source>
</evidence>
<evidence type="ECO:0000259" key="12">
    <source>
        <dbReference type="Pfam" id="PF21392"/>
    </source>
</evidence>
<evidence type="ECO:0000256" key="8">
    <source>
        <dbReference type="ARBA" id="ARBA00062895"/>
    </source>
</evidence>
<dbReference type="GO" id="GO:0008289">
    <property type="term" value="F:lipid binding"/>
    <property type="evidence" value="ECO:0007669"/>
    <property type="project" value="UniProtKB-UniRule"/>
</dbReference>
<dbReference type="NCBIfam" id="TIGR02396">
    <property type="entry name" value="diverge_rpsU"/>
    <property type="match status" value="1"/>
</dbReference>
<keyword evidence="7 9" id="KW-0496">Mitochondrion</keyword>
<evidence type="ECO:0000256" key="3">
    <source>
        <dbReference type="ARBA" id="ARBA00010766"/>
    </source>
</evidence>
<feature type="compositionally biased region" description="Basic and acidic residues" evidence="10">
    <location>
        <begin position="67"/>
        <end position="99"/>
    </location>
</feature>
<reference evidence="14" key="1">
    <citation type="submission" date="2025-08" db="UniProtKB">
        <authorList>
            <consortium name="RefSeq"/>
        </authorList>
    </citation>
    <scope>IDENTIFICATION</scope>
    <source>
        <tissue evidence="14">Sperm</tissue>
    </source>
</reference>
<evidence type="ECO:0000256" key="5">
    <source>
        <dbReference type="ARBA" id="ARBA00022946"/>
    </source>
</evidence>
<dbReference type="Pfam" id="PF21392">
    <property type="entry name" value="COQ9_N"/>
    <property type="match status" value="1"/>
</dbReference>
<dbReference type="Gene3D" id="1.10.357.10">
    <property type="entry name" value="Tetracycline Repressor, domain 2"/>
    <property type="match status" value="1"/>
</dbReference>
<keyword evidence="13" id="KW-1185">Reference proteome</keyword>
<dbReference type="FunFam" id="1.10.357.10:FF:000004">
    <property type="entry name" value="Ubiquinone biosynthesis protein COQ9, mitochondrial"/>
    <property type="match status" value="1"/>
</dbReference>